<feature type="compositionally biased region" description="Polar residues" evidence="6">
    <location>
        <begin position="176"/>
        <end position="187"/>
    </location>
</feature>
<dbReference type="AlphaFoldDB" id="A0A0A1T3Y5"/>
<evidence type="ECO:0000259" key="8">
    <source>
        <dbReference type="PROSITE" id="PS51380"/>
    </source>
</evidence>
<feature type="transmembrane region" description="Helical" evidence="7">
    <location>
        <begin position="774"/>
        <end position="796"/>
    </location>
</feature>
<keyword evidence="5 7" id="KW-0472">Membrane</keyword>
<feature type="region of interest" description="Disordered" evidence="6">
    <location>
        <begin position="859"/>
        <end position="904"/>
    </location>
</feature>
<feature type="compositionally biased region" description="Basic and acidic residues" evidence="6">
    <location>
        <begin position="927"/>
        <end position="948"/>
    </location>
</feature>
<reference evidence="10 11" key="1">
    <citation type="journal article" date="2015" name="Genome Announc.">
        <title>Draft Genome Sequence and Gene Annotation of the Entomopathogenic Fungus Verticillium hemipterigenum.</title>
        <authorList>
            <person name="Horn F."/>
            <person name="Habel A."/>
            <person name="Scharf D.H."/>
            <person name="Dworschak J."/>
            <person name="Brakhage A.A."/>
            <person name="Guthke R."/>
            <person name="Hertweck C."/>
            <person name="Linde J."/>
        </authorList>
    </citation>
    <scope>NUCLEOTIDE SEQUENCE [LARGE SCALE GENOMIC DNA]</scope>
</reference>
<dbReference type="OrthoDB" id="9970435at2759"/>
<dbReference type="InterPro" id="IPR004331">
    <property type="entry name" value="SPX_dom"/>
</dbReference>
<evidence type="ECO:0000256" key="4">
    <source>
        <dbReference type="ARBA" id="ARBA00022989"/>
    </source>
</evidence>
<sequence length="985" mass="112851">MKFAKELERDAVPEWRVKYLNYKAGKKHVKAVARAVNRANQTPRGLGNPSPSFLPTQISRSEQLDTSYSDRTLTANYQSQSGSKSFGKGIPFSKSAGYDGHGSYKNKLQYGSFVATPPLISPISQADSQNDFSLPGPALRSPNESSPPRIDEESLQQIPPAEHLKRLKNSMGLLPQSDSQNTISSLKWPNKSKKDGTDGASHVRRIFSYNGGFSRDQSAANLQPLNLVREREAVFYDFMDHELDKVEKFYSLKERQAGERLAVLREQLHVMRNRRIQEMIDESLGQPQGHNKGTSQSSSDRSNAWVRPLKTKFFPPGPNSKGFKNMTQTPSISHMGADTEIDEQRDYIRRIDQRDVPYRTAKRKLKLALQEFYRSLELLKSYAMLNRTAFRKINKKFDKAANARPALRYVNEKVNCAWFVMSDVLDGHIKAVEDLYARYFEKGNHKLAVNKLRSLSRKKSDESGSSFMNGFLIGTGLVFGIQGVIYGGQLLFHENPVVRVHTSYLMQIYGGYFLMLLLFWLLCLNCWVWIKCKVNYPFIFEFDQRSLIDWRRLAEFPSFFSLLLGLFMWANFSRYGSEQFYLYYPVVLLALSVLIIFFPAPFLTYKSRRWFAYSHWRLLLAGIYPVEFRDFFLGDMYCSLTYVMANVELFFCLYTNGWNNPVQCNSSHSRLLGFFTTLPAIWRSLQCIRRYRDTRNVFPHLVNCGKYMMTILSYVTLSCYRIDGTWVNLSLFIAASAVNSVYCCFWDLFMDFSLMQFHSKNFGLRDILALKSKWPYYTIMTIDVIFRFSWIFYAIFTHDTQHSTFVSFLVALAEILRRGLWALLRVENEHCANVSQYKASRDVPLPYRIEPLLVHSSATTSPAISPTDEQAPQLNMSKLPDQNAGRQDGATSTGASAAPATGAATFRRRADSVGARALSRIIAEAHKQDFEKKRKPEEDSVEDERRALNSDFDDDEDDASEDESDLMAIDEAATLSRRGQETDDA</sequence>
<evidence type="ECO:0000313" key="11">
    <source>
        <dbReference type="Proteomes" id="UP000039046"/>
    </source>
</evidence>
<feature type="compositionally biased region" description="Polar residues" evidence="6">
    <location>
        <begin position="122"/>
        <end position="132"/>
    </location>
</feature>
<dbReference type="PANTHER" id="PTHR10783:SF103">
    <property type="entry name" value="SOLUTE CARRIER FAMILY 53 MEMBER 1"/>
    <property type="match status" value="1"/>
</dbReference>
<dbReference type="HOGENOM" id="CLU_006116_1_0_1"/>
<comment type="similarity">
    <text evidence="2">Belongs to the SYG1 (TC 2.A.94) family.</text>
</comment>
<evidence type="ECO:0000313" key="10">
    <source>
        <dbReference type="EMBL" id="CEJ80795.1"/>
    </source>
</evidence>
<feature type="compositionally biased region" description="Acidic residues" evidence="6">
    <location>
        <begin position="951"/>
        <end position="965"/>
    </location>
</feature>
<feature type="transmembrane region" description="Helical" evidence="7">
    <location>
        <begin position="582"/>
        <end position="605"/>
    </location>
</feature>
<dbReference type="EMBL" id="CDHN01000001">
    <property type="protein sequence ID" value="CEJ80795.1"/>
    <property type="molecule type" value="Genomic_DNA"/>
</dbReference>
<feature type="region of interest" description="Disordered" evidence="6">
    <location>
        <begin position="173"/>
        <end position="199"/>
    </location>
</feature>
<gene>
    <name evidence="10" type="ORF">VHEMI00960</name>
</gene>
<keyword evidence="11" id="KW-1185">Reference proteome</keyword>
<dbReference type="Pfam" id="PF03124">
    <property type="entry name" value="EXS"/>
    <property type="match status" value="1"/>
</dbReference>
<evidence type="ECO:0000259" key="9">
    <source>
        <dbReference type="PROSITE" id="PS51382"/>
    </source>
</evidence>
<dbReference type="PROSITE" id="PS51380">
    <property type="entry name" value="EXS"/>
    <property type="match status" value="1"/>
</dbReference>
<feature type="region of interest" description="Disordered" evidence="6">
    <location>
        <begin position="280"/>
        <end position="303"/>
    </location>
</feature>
<dbReference type="PANTHER" id="PTHR10783">
    <property type="entry name" value="XENOTROPIC AND POLYTROPIC RETROVIRUS RECEPTOR 1-RELATED"/>
    <property type="match status" value="1"/>
</dbReference>
<keyword evidence="4 7" id="KW-1133">Transmembrane helix</keyword>
<protein>
    <submittedName>
        <fullName evidence="10">Uncharacterized protein</fullName>
    </submittedName>
</protein>
<feature type="compositionally biased region" description="Polar residues" evidence="6">
    <location>
        <begin position="285"/>
        <end position="302"/>
    </location>
</feature>
<evidence type="ECO:0000256" key="7">
    <source>
        <dbReference type="SAM" id="Phobius"/>
    </source>
</evidence>
<dbReference type="InterPro" id="IPR004342">
    <property type="entry name" value="EXS_C"/>
</dbReference>
<dbReference type="Proteomes" id="UP000039046">
    <property type="component" value="Unassembled WGS sequence"/>
</dbReference>
<feature type="transmembrane region" description="Helical" evidence="7">
    <location>
        <begin position="550"/>
        <end position="570"/>
    </location>
</feature>
<dbReference type="STRING" id="1531966.A0A0A1T3Y5"/>
<dbReference type="GO" id="GO:0016036">
    <property type="term" value="P:cellular response to phosphate starvation"/>
    <property type="evidence" value="ECO:0007669"/>
    <property type="project" value="TreeGrafter"/>
</dbReference>
<feature type="domain" description="EXS" evidence="8">
    <location>
        <begin position="663"/>
        <end position="857"/>
    </location>
</feature>
<dbReference type="GO" id="GO:0006817">
    <property type="term" value="P:phosphate ion transport"/>
    <property type="evidence" value="ECO:0007669"/>
    <property type="project" value="TreeGrafter"/>
</dbReference>
<evidence type="ECO:0000256" key="3">
    <source>
        <dbReference type="ARBA" id="ARBA00022692"/>
    </source>
</evidence>
<feature type="compositionally biased region" description="Low complexity" evidence="6">
    <location>
        <begin position="889"/>
        <end position="904"/>
    </location>
</feature>
<feature type="domain" description="SPX" evidence="9">
    <location>
        <begin position="1"/>
        <end position="411"/>
    </location>
</feature>
<dbReference type="Pfam" id="PF03105">
    <property type="entry name" value="SPX"/>
    <property type="match status" value="1"/>
</dbReference>
<evidence type="ECO:0000256" key="6">
    <source>
        <dbReference type="SAM" id="MobiDB-lite"/>
    </source>
</evidence>
<feature type="transmembrane region" description="Helical" evidence="7">
    <location>
        <begin position="729"/>
        <end position="754"/>
    </location>
</feature>
<keyword evidence="3 7" id="KW-0812">Transmembrane</keyword>
<name>A0A0A1T3Y5_9HYPO</name>
<comment type="subcellular location">
    <subcellularLocation>
        <location evidence="1">Membrane</location>
        <topology evidence="1">Multi-pass membrane protein</topology>
    </subcellularLocation>
</comment>
<dbReference type="GO" id="GO:0005794">
    <property type="term" value="C:Golgi apparatus"/>
    <property type="evidence" value="ECO:0007669"/>
    <property type="project" value="TreeGrafter"/>
</dbReference>
<feature type="region of interest" description="Disordered" evidence="6">
    <location>
        <begin position="121"/>
        <end position="157"/>
    </location>
</feature>
<evidence type="ECO:0000256" key="1">
    <source>
        <dbReference type="ARBA" id="ARBA00004141"/>
    </source>
</evidence>
<dbReference type="GO" id="GO:0000822">
    <property type="term" value="F:inositol hexakisphosphate binding"/>
    <property type="evidence" value="ECO:0007669"/>
    <property type="project" value="TreeGrafter"/>
</dbReference>
<dbReference type="CDD" id="cd14475">
    <property type="entry name" value="SPX_SYG1_like"/>
    <property type="match status" value="1"/>
</dbReference>
<dbReference type="GO" id="GO:0005886">
    <property type="term" value="C:plasma membrane"/>
    <property type="evidence" value="ECO:0007669"/>
    <property type="project" value="TreeGrafter"/>
</dbReference>
<feature type="transmembrane region" description="Helical" evidence="7">
    <location>
        <begin position="467"/>
        <end position="488"/>
    </location>
</feature>
<dbReference type="PROSITE" id="PS51382">
    <property type="entry name" value="SPX"/>
    <property type="match status" value="1"/>
</dbReference>
<evidence type="ECO:0000256" key="2">
    <source>
        <dbReference type="ARBA" id="ARBA00009665"/>
    </source>
</evidence>
<evidence type="ECO:0000256" key="5">
    <source>
        <dbReference type="ARBA" id="ARBA00023136"/>
    </source>
</evidence>
<feature type="region of interest" description="Disordered" evidence="6">
    <location>
        <begin position="927"/>
        <end position="985"/>
    </location>
</feature>
<accession>A0A0A1T3Y5</accession>
<feature type="transmembrane region" description="Helical" evidence="7">
    <location>
        <begin position="508"/>
        <end position="530"/>
    </location>
</feature>
<organism evidence="10 11">
    <name type="scientific">[Torrubiella] hemipterigena</name>
    <dbReference type="NCBI Taxonomy" id="1531966"/>
    <lineage>
        <taxon>Eukaryota</taxon>
        <taxon>Fungi</taxon>
        <taxon>Dikarya</taxon>
        <taxon>Ascomycota</taxon>
        <taxon>Pezizomycotina</taxon>
        <taxon>Sordariomycetes</taxon>
        <taxon>Hypocreomycetidae</taxon>
        <taxon>Hypocreales</taxon>
        <taxon>Clavicipitaceae</taxon>
        <taxon>Clavicipitaceae incertae sedis</taxon>
        <taxon>'Torrubiella' clade</taxon>
    </lineage>
</organism>
<proteinExistence type="inferred from homology"/>